<feature type="region of interest" description="Disordered" evidence="1">
    <location>
        <begin position="541"/>
        <end position="609"/>
    </location>
</feature>
<feature type="region of interest" description="Disordered" evidence="1">
    <location>
        <begin position="274"/>
        <end position="308"/>
    </location>
</feature>
<feature type="compositionally biased region" description="Polar residues" evidence="1">
    <location>
        <begin position="485"/>
        <end position="495"/>
    </location>
</feature>
<dbReference type="OrthoDB" id="2409258at2759"/>
<accession>A0A9N8YX40</accession>
<feature type="compositionally biased region" description="Polar residues" evidence="1">
    <location>
        <begin position="1"/>
        <end position="32"/>
    </location>
</feature>
<name>A0A9N8YX40_9GLOM</name>
<dbReference type="AlphaFoldDB" id="A0A9N8YX40"/>
<dbReference type="Proteomes" id="UP000789706">
    <property type="component" value="Unassembled WGS sequence"/>
</dbReference>
<evidence type="ECO:0000256" key="1">
    <source>
        <dbReference type="SAM" id="MobiDB-lite"/>
    </source>
</evidence>
<feature type="compositionally biased region" description="Basic residues" evidence="1">
    <location>
        <begin position="289"/>
        <end position="298"/>
    </location>
</feature>
<feature type="region of interest" description="Disordered" evidence="1">
    <location>
        <begin position="139"/>
        <end position="163"/>
    </location>
</feature>
<gene>
    <name evidence="2" type="ORF">DEBURN_LOCUS2286</name>
</gene>
<proteinExistence type="predicted"/>
<feature type="region of interest" description="Disordered" evidence="1">
    <location>
        <begin position="485"/>
        <end position="524"/>
    </location>
</feature>
<evidence type="ECO:0000313" key="3">
    <source>
        <dbReference type="Proteomes" id="UP000789706"/>
    </source>
</evidence>
<feature type="compositionally biased region" description="Low complexity" evidence="1">
    <location>
        <begin position="562"/>
        <end position="587"/>
    </location>
</feature>
<feature type="compositionally biased region" description="Polar residues" evidence="1">
    <location>
        <begin position="541"/>
        <end position="551"/>
    </location>
</feature>
<dbReference type="EMBL" id="CAJVPK010000121">
    <property type="protein sequence ID" value="CAG8453660.1"/>
    <property type="molecule type" value="Genomic_DNA"/>
</dbReference>
<reference evidence="2" key="1">
    <citation type="submission" date="2021-06" db="EMBL/GenBank/DDBJ databases">
        <authorList>
            <person name="Kallberg Y."/>
            <person name="Tangrot J."/>
            <person name="Rosling A."/>
        </authorList>
    </citation>
    <scope>NUCLEOTIDE SEQUENCE</scope>
    <source>
        <strain evidence="2">AZ414A</strain>
    </source>
</reference>
<feature type="compositionally biased region" description="Polar residues" evidence="1">
    <location>
        <begin position="150"/>
        <end position="162"/>
    </location>
</feature>
<keyword evidence="3" id="KW-1185">Reference proteome</keyword>
<protein>
    <submittedName>
        <fullName evidence="2">11870_t:CDS:1</fullName>
    </submittedName>
</protein>
<feature type="compositionally biased region" description="Polar residues" evidence="1">
    <location>
        <begin position="595"/>
        <end position="609"/>
    </location>
</feature>
<feature type="region of interest" description="Disordered" evidence="1">
    <location>
        <begin position="1"/>
        <end position="54"/>
    </location>
</feature>
<sequence>MSETYTAPQTPTEYFSDPESSLYNTPESMSDISDNEETTQKFGKNEHNNNHSRIPRASQIPNIYHPNFGAKNVNQENSTKNSISQRSSLILKEKQKVNLNNMIQTSTTTSIRRRPSKNVIGRTPSKRITTIKRSGANIRKGTGRRRIMEKSTTSNPKISNDPTDMEADTFSFSQPLRFPWIPGSSSPPRLIHASLVPLSQHNKRLPVKNDTSRSTNFGRATRLILQTCNLRRPNSSLMSPDSINLSLNETRKIGKRSSQIFRRQLLEQSITMSFGGIPPNRNLSQSRQPIRRRTRKRRNDNTETAETAKTSVKIKTANTSVNNVNNKPIKRGNTVVSKRILNSEELGEKVDEELKKINLFSPQPPPRNTKNPEFPELNPIHKEMNNKSLFSQLPEKRSIKSANTTDMKDYKNSIAAESSTSLPYPSHLSSLKFSPPNNRPSRIPKFATGPPSIFSMTPTVSSPIEEFDILSDFDKPTITDQRINQETSQEINQEDSNTRRIMSPLITDSPINSSPIFLRSPTSPSKTQRLFNMFCRRDNSTPSISVEQSLPATPKSMYFGFSPRSPQSLTSTPSRSPSNTPTRSLSPVSPGKISRSASPIPNSAGISSASHLLKPGFTRHNSESVKNPIEIDKSDKSENIRKMQNFENIIKQTELENEIKNEMNIKKAMKTAIITSTTAVTSPTVIPVSPMTSSVIKKEESCNYVDGGDDNYSLYHRKNSINHLSPGHRKEDVLSGTESDQYNSVQRTFGEDKVLRMTLTPSYLCLENN</sequence>
<comment type="caution">
    <text evidence="2">The sequence shown here is derived from an EMBL/GenBank/DDBJ whole genome shotgun (WGS) entry which is preliminary data.</text>
</comment>
<organism evidence="2 3">
    <name type="scientific">Diversispora eburnea</name>
    <dbReference type="NCBI Taxonomy" id="1213867"/>
    <lineage>
        <taxon>Eukaryota</taxon>
        <taxon>Fungi</taxon>
        <taxon>Fungi incertae sedis</taxon>
        <taxon>Mucoromycota</taxon>
        <taxon>Glomeromycotina</taxon>
        <taxon>Glomeromycetes</taxon>
        <taxon>Diversisporales</taxon>
        <taxon>Diversisporaceae</taxon>
        <taxon>Diversispora</taxon>
    </lineage>
</organism>
<evidence type="ECO:0000313" key="2">
    <source>
        <dbReference type="EMBL" id="CAG8453660.1"/>
    </source>
</evidence>
<feature type="compositionally biased region" description="Polar residues" evidence="1">
    <location>
        <begin position="509"/>
        <end position="524"/>
    </location>
</feature>